<dbReference type="InterPro" id="IPR006208">
    <property type="entry name" value="Glyco_hormone_CN"/>
</dbReference>
<dbReference type="InterPro" id="IPR016024">
    <property type="entry name" value="ARM-type_fold"/>
</dbReference>
<feature type="domain" description="Glycoprotein hormone subunit beta" evidence="14">
    <location>
        <begin position="312"/>
        <end position="405"/>
    </location>
</feature>
<dbReference type="PANTHER" id="PTHR10257">
    <property type="entry name" value="SERINE/THREONINE PROTEIN PHOSPHATASE 2A PP2A REGULATORY SUBUNIT B"/>
    <property type="match status" value="1"/>
</dbReference>
<name>A0A9N7TX88_PLEPL</name>
<evidence type="ECO:0000259" key="14">
    <source>
        <dbReference type="Pfam" id="PF00007"/>
    </source>
</evidence>
<evidence type="ECO:0000256" key="9">
    <source>
        <dbReference type="ARBA" id="ARBA00054534"/>
    </source>
</evidence>
<dbReference type="SUPFAM" id="SSF48371">
    <property type="entry name" value="ARM repeat"/>
    <property type="match status" value="1"/>
</dbReference>
<dbReference type="FunFam" id="1.25.10.10:FF:000389">
    <property type="entry name" value="Serine/threonine-protein phosphatase 2A 56 kDa regulatory subunit"/>
    <property type="match status" value="1"/>
</dbReference>
<evidence type="ECO:0000256" key="1">
    <source>
        <dbReference type="ARBA" id="ARBA00004613"/>
    </source>
</evidence>
<evidence type="ECO:0000256" key="8">
    <source>
        <dbReference type="ARBA" id="ARBA00023180"/>
    </source>
</evidence>
<protein>
    <recommendedName>
        <fullName evidence="11">Glycoprotein hormone beta-5</fullName>
    </recommendedName>
    <alternativeName>
        <fullName evidence="12">Thyrostimulin subunit beta</fullName>
    </alternativeName>
</protein>
<dbReference type="EMBL" id="CADEAL010000471">
    <property type="protein sequence ID" value="CAB1420655.1"/>
    <property type="molecule type" value="Genomic_DNA"/>
</dbReference>
<evidence type="ECO:0000256" key="6">
    <source>
        <dbReference type="ARBA" id="ARBA00022729"/>
    </source>
</evidence>
<comment type="function">
    <text evidence="9">Functions as a heterodimeric glycoprotein hormone with GPHA2 able to bind and activate the thyroid-stimulating hormone receptor (TSHR), leading to increased cAMP production. Plays a central role in controlling thyroid cell metabolism.</text>
</comment>
<organism evidence="15 16">
    <name type="scientific">Pleuronectes platessa</name>
    <name type="common">European plaice</name>
    <dbReference type="NCBI Taxonomy" id="8262"/>
    <lineage>
        <taxon>Eukaryota</taxon>
        <taxon>Metazoa</taxon>
        <taxon>Chordata</taxon>
        <taxon>Craniata</taxon>
        <taxon>Vertebrata</taxon>
        <taxon>Euteleostomi</taxon>
        <taxon>Actinopterygii</taxon>
        <taxon>Neopterygii</taxon>
        <taxon>Teleostei</taxon>
        <taxon>Neoteleostei</taxon>
        <taxon>Acanthomorphata</taxon>
        <taxon>Carangaria</taxon>
        <taxon>Pleuronectiformes</taxon>
        <taxon>Pleuronectoidei</taxon>
        <taxon>Pleuronectidae</taxon>
        <taxon>Pleuronectes</taxon>
    </lineage>
</organism>
<proteinExistence type="inferred from homology"/>
<dbReference type="GO" id="GO:0005576">
    <property type="term" value="C:extracellular region"/>
    <property type="evidence" value="ECO:0007669"/>
    <property type="project" value="UniProtKB-SubCell"/>
</dbReference>
<comment type="subcellular location">
    <subcellularLocation>
        <location evidence="1">Secreted</location>
    </subcellularLocation>
</comment>
<keyword evidence="4" id="KW-0964">Secreted</keyword>
<dbReference type="GO" id="GO:0005634">
    <property type="term" value="C:nucleus"/>
    <property type="evidence" value="ECO:0007669"/>
    <property type="project" value="TreeGrafter"/>
</dbReference>
<accession>A0A9N7TX88</accession>
<dbReference type="AlphaFoldDB" id="A0A9N7TX88"/>
<dbReference type="InterPro" id="IPR029034">
    <property type="entry name" value="Cystine-knot_cytokine"/>
</dbReference>
<dbReference type="InterPro" id="IPR002554">
    <property type="entry name" value="PP2A_B56"/>
</dbReference>
<sequence>MRIEGEGWRDEGELNTSQWSRERTTHLSSRLGNGLKSTRIDSSTQTDAHVKSEDIINGFALPLKAEHKQFLVRVLIPLHTAKSLSIFHAQLAYCVVQFMEKDATVTEYIIRGLLKYWPKTCTQKEVMFLGEIEEILDVIEPSQFIRVQEPLFKQIAACISSPHFQVAERALYFWNNEYILSLIEENCQVILPLVFATLYRVSKEHWNQTIVSLIYNVLKTFMEMNSKLFDDLTASYKVEKQKYVIHHAGYDFCLFSPERHTHRSPAAQTSARSSAEKSMHLHSLPLPLFILLVAEATVMCVAVTTALHGFRGCAVREFSFVAQKPGCKGLRITTEACWGRCHTWEKPVPDPPYIQRHHRVCTYSRSRHMTARLPGCPPNVSPLYHYPMALHCHCAICSTQDTECETF</sequence>
<dbReference type="PANTHER" id="PTHR10257:SF4">
    <property type="entry name" value="SERINE_THREONINE-PROTEIN PHOSPHATASE 2A 56 KDA REGULATORY SUBUNIT BETA ISOFORM"/>
    <property type="match status" value="1"/>
</dbReference>
<dbReference type="GO" id="GO:0000159">
    <property type="term" value="C:protein phosphatase type 2A complex"/>
    <property type="evidence" value="ECO:0007669"/>
    <property type="project" value="InterPro"/>
</dbReference>
<keyword evidence="13" id="KW-0472">Membrane</keyword>
<evidence type="ECO:0000313" key="15">
    <source>
        <dbReference type="EMBL" id="CAB1420655.1"/>
    </source>
</evidence>
<dbReference type="SMART" id="SM00068">
    <property type="entry name" value="GHB"/>
    <property type="match status" value="1"/>
</dbReference>
<dbReference type="Proteomes" id="UP001153269">
    <property type="component" value="Unassembled WGS sequence"/>
</dbReference>
<dbReference type="GO" id="GO:0072542">
    <property type="term" value="F:protein phosphatase activator activity"/>
    <property type="evidence" value="ECO:0007669"/>
    <property type="project" value="TreeGrafter"/>
</dbReference>
<reference evidence="15" key="1">
    <citation type="submission" date="2020-03" db="EMBL/GenBank/DDBJ databases">
        <authorList>
            <person name="Weist P."/>
        </authorList>
    </citation>
    <scope>NUCLEOTIDE SEQUENCE</scope>
</reference>
<comment type="similarity">
    <text evidence="2">Belongs to the glycoprotein hormones subunit beta family.</text>
</comment>
<evidence type="ECO:0000256" key="7">
    <source>
        <dbReference type="ARBA" id="ARBA00023157"/>
    </source>
</evidence>
<dbReference type="InterPro" id="IPR011989">
    <property type="entry name" value="ARM-like"/>
</dbReference>
<feature type="transmembrane region" description="Helical" evidence="13">
    <location>
        <begin position="286"/>
        <end position="310"/>
    </location>
</feature>
<keyword evidence="5" id="KW-0372">Hormone</keyword>
<evidence type="ECO:0000256" key="2">
    <source>
        <dbReference type="ARBA" id="ARBA00006552"/>
    </source>
</evidence>
<dbReference type="CDD" id="cd00069">
    <property type="entry name" value="GHB_like"/>
    <property type="match status" value="1"/>
</dbReference>
<dbReference type="InterPro" id="IPR001545">
    <property type="entry name" value="Gonadotropin_bsu"/>
</dbReference>
<evidence type="ECO:0000313" key="16">
    <source>
        <dbReference type="Proteomes" id="UP001153269"/>
    </source>
</evidence>
<comment type="caution">
    <text evidence="15">The sequence shown here is derived from an EMBL/GenBank/DDBJ whole genome shotgun (WGS) entry which is preliminary data.</text>
</comment>
<evidence type="ECO:0000256" key="11">
    <source>
        <dbReference type="ARBA" id="ARBA00068436"/>
    </source>
</evidence>
<dbReference type="SUPFAM" id="SSF57501">
    <property type="entry name" value="Cystine-knot cytokines"/>
    <property type="match status" value="1"/>
</dbReference>
<evidence type="ECO:0000256" key="4">
    <source>
        <dbReference type="ARBA" id="ARBA00022525"/>
    </source>
</evidence>
<keyword evidence="13" id="KW-0812">Transmembrane</keyword>
<evidence type="ECO:0000256" key="10">
    <source>
        <dbReference type="ARBA" id="ARBA00064459"/>
    </source>
</evidence>
<gene>
    <name evidence="15" type="ORF">PLEPLA_LOCUS8530</name>
</gene>
<comment type="subunit">
    <text evidence="10">Heterodimer with GPHA2; this heterodimer interacts with thyroid-stimulating hormone receptor (TSHR), and hence stimulates cAMP production.</text>
</comment>
<evidence type="ECO:0000256" key="5">
    <source>
        <dbReference type="ARBA" id="ARBA00022702"/>
    </source>
</evidence>
<dbReference type="Pfam" id="PF01603">
    <property type="entry name" value="B56"/>
    <property type="match status" value="1"/>
</dbReference>
<keyword evidence="7" id="KW-1015">Disulfide bond</keyword>
<evidence type="ECO:0000256" key="3">
    <source>
        <dbReference type="ARBA" id="ARBA00009745"/>
    </source>
</evidence>
<keyword evidence="13" id="KW-1133">Transmembrane helix</keyword>
<dbReference type="GO" id="GO:0005829">
    <property type="term" value="C:cytosol"/>
    <property type="evidence" value="ECO:0007669"/>
    <property type="project" value="TreeGrafter"/>
</dbReference>
<keyword evidence="8" id="KW-0325">Glycoprotein</keyword>
<dbReference type="Gene3D" id="2.10.90.10">
    <property type="entry name" value="Cystine-knot cytokines"/>
    <property type="match status" value="1"/>
</dbReference>
<dbReference type="GO" id="GO:0005179">
    <property type="term" value="F:hormone activity"/>
    <property type="evidence" value="ECO:0007669"/>
    <property type="project" value="UniProtKB-KW"/>
</dbReference>
<evidence type="ECO:0000256" key="13">
    <source>
        <dbReference type="SAM" id="Phobius"/>
    </source>
</evidence>
<evidence type="ECO:0000256" key="12">
    <source>
        <dbReference type="ARBA" id="ARBA00079540"/>
    </source>
</evidence>
<keyword evidence="16" id="KW-1185">Reference proteome</keyword>
<comment type="similarity">
    <text evidence="3">Belongs to the phosphatase 2A regulatory subunit B56 family.</text>
</comment>
<keyword evidence="6" id="KW-0732">Signal</keyword>
<dbReference type="FunFam" id="2.10.90.10:FF:000029">
    <property type="entry name" value="glycoprotein hormone beta-5"/>
    <property type="match status" value="1"/>
</dbReference>
<dbReference type="Gene3D" id="1.25.10.10">
    <property type="entry name" value="Leucine-rich Repeat Variant"/>
    <property type="match status" value="1"/>
</dbReference>
<dbReference type="Pfam" id="PF00007">
    <property type="entry name" value="Cys_knot"/>
    <property type="match status" value="1"/>
</dbReference>